<dbReference type="InterPro" id="IPR029377">
    <property type="entry name" value="TMEM220"/>
</dbReference>
<keyword evidence="1" id="KW-0812">Transmembrane</keyword>
<sequence length="117" mass="13274">MRYFHLVVALLFALFAFWQLNDPDWPAWIAMYGTVAVVAGWWAFSRPPRWLVYAGLAVAVIWMATLLPDLLTWIGEGMPTIAGQMTAESPHIELTREFFGLLITSITLGVYAFKLPR</sequence>
<accession>A0A840E623</accession>
<comment type="caution">
    <text evidence="2">The sequence shown here is derived from an EMBL/GenBank/DDBJ whole genome shotgun (WGS) entry which is preliminary data.</text>
</comment>
<keyword evidence="1" id="KW-0472">Membrane</keyword>
<keyword evidence="3" id="KW-1185">Reference proteome</keyword>
<organism evidence="2 3">
    <name type="scientific">Neolewinella aquimaris</name>
    <dbReference type="NCBI Taxonomy" id="1835722"/>
    <lineage>
        <taxon>Bacteria</taxon>
        <taxon>Pseudomonadati</taxon>
        <taxon>Bacteroidota</taxon>
        <taxon>Saprospiria</taxon>
        <taxon>Saprospirales</taxon>
        <taxon>Lewinellaceae</taxon>
        <taxon>Neolewinella</taxon>
    </lineage>
</organism>
<evidence type="ECO:0008006" key="4">
    <source>
        <dbReference type="Google" id="ProtNLM"/>
    </source>
</evidence>
<feature type="transmembrane region" description="Helical" evidence="1">
    <location>
        <begin position="26"/>
        <end position="44"/>
    </location>
</feature>
<feature type="transmembrane region" description="Helical" evidence="1">
    <location>
        <begin position="94"/>
        <end position="113"/>
    </location>
</feature>
<proteinExistence type="predicted"/>
<evidence type="ECO:0000256" key="1">
    <source>
        <dbReference type="SAM" id="Phobius"/>
    </source>
</evidence>
<name>A0A840E623_9BACT</name>
<evidence type="ECO:0000313" key="2">
    <source>
        <dbReference type="EMBL" id="MBB4080631.1"/>
    </source>
</evidence>
<dbReference type="RefSeq" id="WP_183496861.1">
    <property type="nucleotide sequence ID" value="NZ_JACIFF010000009.1"/>
</dbReference>
<dbReference type="EMBL" id="JACIFF010000009">
    <property type="protein sequence ID" value="MBB4080631.1"/>
    <property type="molecule type" value="Genomic_DNA"/>
</dbReference>
<gene>
    <name evidence="2" type="ORF">GGR28_003266</name>
</gene>
<protein>
    <recommendedName>
        <fullName evidence="4">Transmembrane protein</fullName>
    </recommendedName>
</protein>
<evidence type="ECO:0000313" key="3">
    <source>
        <dbReference type="Proteomes" id="UP000576209"/>
    </source>
</evidence>
<feature type="transmembrane region" description="Helical" evidence="1">
    <location>
        <begin position="51"/>
        <end position="74"/>
    </location>
</feature>
<reference evidence="2 3" key="1">
    <citation type="submission" date="2020-08" db="EMBL/GenBank/DDBJ databases">
        <title>Genomic Encyclopedia of Type Strains, Phase IV (KMG-IV): sequencing the most valuable type-strain genomes for metagenomic binning, comparative biology and taxonomic classification.</title>
        <authorList>
            <person name="Goeker M."/>
        </authorList>
    </citation>
    <scope>NUCLEOTIDE SEQUENCE [LARGE SCALE GENOMIC DNA]</scope>
    <source>
        <strain evidence="2 3">DSM 105137</strain>
    </source>
</reference>
<dbReference type="Pfam" id="PF15071">
    <property type="entry name" value="TMEM220"/>
    <property type="match status" value="1"/>
</dbReference>
<dbReference type="Proteomes" id="UP000576209">
    <property type="component" value="Unassembled WGS sequence"/>
</dbReference>
<keyword evidence="1" id="KW-1133">Transmembrane helix</keyword>
<dbReference type="AlphaFoldDB" id="A0A840E623"/>